<feature type="region of interest" description="Disordered" evidence="1">
    <location>
        <begin position="114"/>
        <end position="160"/>
    </location>
</feature>
<dbReference type="Proteomes" id="UP001516023">
    <property type="component" value="Unassembled WGS sequence"/>
</dbReference>
<accession>A0ABD3QNH5</accession>
<name>A0ABD3QNH5_9STRA</name>
<feature type="region of interest" description="Disordered" evidence="1">
    <location>
        <begin position="55"/>
        <end position="83"/>
    </location>
</feature>
<feature type="region of interest" description="Disordered" evidence="1">
    <location>
        <begin position="273"/>
        <end position="296"/>
    </location>
</feature>
<gene>
    <name evidence="2" type="ORF">HJC23_010307</name>
</gene>
<dbReference type="EMBL" id="JABMIG020000023">
    <property type="protein sequence ID" value="KAL3801963.1"/>
    <property type="molecule type" value="Genomic_DNA"/>
</dbReference>
<comment type="caution">
    <text evidence="2">The sequence shown here is derived from an EMBL/GenBank/DDBJ whole genome shotgun (WGS) entry which is preliminary data.</text>
</comment>
<keyword evidence="3" id="KW-1185">Reference proteome</keyword>
<evidence type="ECO:0000313" key="2">
    <source>
        <dbReference type="EMBL" id="KAL3801963.1"/>
    </source>
</evidence>
<proteinExistence type="predicted"/>
<protein>
    <submittedName>
        <fullName evidence="2">Uncharacterized protein</fullName>
    </submittedName>
</protein>
<feature type="region of interest" description="Disordered" evidence="1">
    <location>
        <begin position="1"/>
        <end position="27"/>
    </location>
</feature>
<sequence>MDLRSEHHLMMNATPKTPRHPSNGYEVASSESPLRFAESSSPSLVARGILPHRADFTSPPQYASPHVRGNTQRRRSIRLQQRSPGVSKLDLRLDSFHNENFAAKEACWSIDGRTQEHDGKASKRRRSLRLQERQSTPTKQTLPKATEHASTKTKASGVKRRQSAYYGLANSRMLCAENENRVENPNPAVSNDLVEPLDPLSLTKSGHTELVEALEQIASSVLSTVGESVLLINDDTGDDFVCDKENAPNISIVKRRRKGRRDTFDLSRKRGLRVGPSTLENSGTPEMTNSNQTPSCCDNSEDAETFLCKKLVPESCNIDSAMVQHEYDAVSFAFEQAILKKELFVSVTTKSTGATVDATVKDDPCCREMETPQEMNIRMEEMSSDMVEERMKIIFSEFKVYNYPCVSARIFSAMSLLYHHQEDFNRILPLLLSLVNAEIVSLKNREETHDVYFINKRVCFSGYDYSSTMPAVDRICGSHVDLVSSIEALQMVLKEARQLTSQVHSLDLAIQCLDEMGSCDIVSEICSNTLIGYFPSSRFKKAIKHYYDELKDIRCYLAGEDPALSTHIGVRYRLGDFIGRSIRFHLRKLLNSIPESLVDFFFEGCETRWGRAVEDRSISSILNFSLEKINQFMDVCPKLFNDHEELPSFFSKNASALALSHGDKKSHIGLKHMTQDELGEIVADMQEARVFLLGARACKFVWELLRFPGVNQHIQSHGGWDSIEAVANVFHDLQLYENSDNRHFVLLRNVDDLTHLLEHMVERCEASVDVCESSIRKLRRQMLPRQRDQSYRTRGTMMYALRMSLDAEIGESFPVPIATFKC</sequence>
<reference evidence="2 3" key="1">
    <citation type="journal article" date="2020" name="G3 (Bethesda)">
        <title>Improved Reference Genome for Cyclotella cryptica CCMP332, a Model for Cell Wall Morphogenesis, Salinity Adaptation, and Lipid Production in Diatoms (Bacillariophyta).</title>
        <authorList>
            <person name="Roberts W.R."/>
            <person name="Downey K.M."/>
            <person name="Ruck E.C."/>
            <person name="Traller J.C."/>
            <person name="Alverson A.J."/>
        </authorList>
    </citation>
    <scope>NUCLEOTIDE SEQUENCE [LARGE SCALE GENOMIC DNA]</scope>
    <source>
        <strain evidence="2 3">CCMP332</strain>
    </source>
</reference>
<organism evidence="2 3">
    <name type="scientific">Cyclotella cryptica</name>
    <dbReference type="NCBI Taxonomy" id="29204"/>
    <lineage>
        <taxon>Eukaryota</taxon>
        <taxon>Sar</taxon>
        <taxon>Stramenopiles</taxon>
        <taxon>Ochrophyta</taxon>
        <taxon>Bacillariophyta</taxon>
        <taxon>Coscinodiscophyceae</taxon>
        <taxon>Thalassiosirophycidae</taxon>
        <taxon>Stephanodiscales</taxon>
        <taxon>Stephanodiscaceae</taxon>
        <taxon>Cyclotella</taxon>
    </lineage>
</organism>
<feature type="compositionally biased region" description="Polar residues" evidence="1">
    <location>
        <begin position="278"/>
        <end position="296"/>
    </location>
</feature>
<evidence type="ECO:0000256" key="1">
    <source>
        <dbReference type="SAM" id="MobiDB-lite"/>
    </source>
</evidence>
<dbReference type="AlphaFoldDB" id="A0ABD3QNH5"/>
<evidence type="ECO:0000313" key="3">
    <source>
        <dbReference type="Proteomes" id="UP001516023"/>
    </source>
</evidence>